<gene>
    <name evidence="7" type="ORF">ACFSBK_03025</name>
</gene>
<evidence type="ECO:0000256" key="2">
    <source>
        <dbReference type="ARBA" id="ARBA00022448"/>
    </source>
</evidence>
<comment type="caution">
    <text evidence="7">The sequence shown here is derived from an EMBL/GenBank/DDBJ whole genome shotgun (WGS) entry which is preliminary data.</text>
</comment>
<dbReference type="SUPFAM" id="SSF118215">
    <property type="entry name" value="Proton glutamate symport protein"/>
    <property type="match status" value="1"/>
</dbReference>
<dbReference type="Pfam" id="PF00375">
    <property type="entry name" value="SDF"/>
    <property type="match status" value="1"/>
</dbReference>
<dbReference type="EMBL" id="JBHUFF010000008">
    <property type="protein sequence ID" value="MFD1798833.1"/>
    <property type="molecule type" value="Genomic_DNA"/>
</dbReference>
<evidence type="ECO:0000313" key="7">
    <source>
        <dbReference type="EMBL" id="MFD1798833.1"/>
    </source>
</evidence>
<feature type="transmembrane region" description="Helical" evidence="6">
    <location>
        <begin position="206"/>
        <end position="232"/>
    </location>
</feature>
<feature type="transmembrane region" description="Helical" evidence="6">
    <location>
        <begin position="162"/>
        <end position="186"/>
    </location>
</feature>
<feature type="transmembrane region" description="Helical" evidence="6">
    <location>
        <begin position="279"/>
        <end position="307"/>
    </location>
</feature>
<feature type="transmembrane region" description="Helical" evidence="6">
    <location>
        <begin position="130"/>
        <end position="150"/>
    </location>
</feature>
<dbReference type="PRINTS" id="PR00173">
    <property type="entry name" value="EDTRNSPORT"/>
</dbReference>
<keyword evidence="5 6" id="KW-0472">Membrane</keyword>
<keyword evidence="2" id="KW-0813">Transport</keyword>
<evidence type="ECO:0000256" key="5">
    <source>
        <dbReference type="ARBA" id="ARBA00023136"/>
    </source>
</evidence>
<protein>
    <submittedName>
        <fullName evidence="7">Dicarboxylate/amino acid:cation symporter</fullName>
    </submittedName>
</protein>
<dbReference type="InterPro" id="IPR001991">
    <property type="entry name" value="Na-dicarboxylate_symporter"/>
</dbReference>
<reference evidence="8" key="1">
    <citation type="journal article" date="2019" name="Int. J. Syst. Evol. Microbiol.">
        <title>The Global Catalogue of Microorganisms (GCM) 10K type strain sequencing project: providing services to taxonomists for standard genome sequencing and annotation.</title>
        <authorList>
            <consortium name="The Broad Institute Genomics Platform"/>
            <consortium name="The Broad Institute Genome Sequencing Center for Infectious Disease"/>
            <person name="Wu L."/>
            <person name="Ma J."/>
        </authorList>
    </citation>
    <scope>NUCLEOTIDE SEQUENCE [LARGE SCALE GENOMIC DNA]</scope>
    <source>
        <strain evidence="8">KCTC 42143</strain>
    </source>
</reference>
<proteinExistence type="predicted"/>
<dbReference type="RefSeq" id="WP_058919233.1">
    <property type="nucleotide sequence ID" value="NZ_JBHSQC010000015.1"/>
</dbReference>
<dbReference type="PANTHER" id="PTHR42865">
    <property type="entry name" value="PROTON/GLUTAMATE-ASPARTATE SYMPORTER"/>
    <property type="match status" value="1"/>
</dbReference>
<accession>A0ABW4NL35</accession>
<feature type="transmembrane region" description="Helical" evidence="6">
    <location>
        <begin position="79"/>
        <end position="100"/>
    </location>
</feature>
<keyword evidence="8" id="KW-1185">Reference proteome</keyword>
<feature type="transmembrane region" description="Helical" evidence="6">
    <location>
        <begin position="12"/>
        <end position="37"/>
    </location>
</feature>
<keyword evidence="4 6" id="KW-1133">Transmembrane helix</keyword>
<evidence type="ECO:0000256" key="4">
    <source>
        <dbReference type="ARBA" id="ARBA00022989"/>
    </source>
</evidence>
<dbReference type="Proteomes" id="UP001597285">
    <property type="component" value="Unassembled WGS sequence"/>
</dbReference>
<feature type="transmembrane region" description="Helical" evidence="6">
    <location>
        <begin position="313"/>
        <end position="333"/>
    </location>
</feature>
<dbReference type="InterPro" id="IPR036458">
    <property type="entry name" value="Na:dicarbo_symporter_sf"/>
</dbReference>
<dbReference type="PANTHER" id="PTHR42865:SF8">
    <property type="entry name" value="SERINE_THREONINE TRANSPORTER SSTT"/>
    <property type="match status" value="1"/>
</dbReference>
<evidence type="ECO:0000313" key="8">
    <source>
        <dbReference type="Proteomes" id="UP001597285"/>
    </source>
</evidence>
<sequence length="409" mass="43474">MGKKKLGLVPKLLLAIILGIIFGQLSMLPDFVIQIAVTISSLFSNFLSFIIPLMIIGFVVIGIADLAQGAGKLLGVTTLIAYSSTLLGGFAAYFVATHLFPLFINSDLSTAIQGSAPGLEPLFTIPLEPMLDVTSAIVFSFMFGISISWMRSQNKGETMYHLFGEFNLIITKVLSTVVIPGLPFYIFGNFANLSYAGSVFTILSVFWKVFASVIAMQLTAVALFFIIAGLYAKKNPFTLMKNQVPGYVTAIGTQSSAATIPVNLEVAKKNGVSAQIREFVIPLGATIHLLGSIITIISCVTAVLLMYDLPHQFGMIAGFVAMLGIAMVAAPGAPGGGIMSALPFLTMVGIDPTGTIGNLLVTLYLTQDSFGTAANISGDNAIAVIIDKIYHKYILQKNDSVSVSVENES</sequence>
<feature type="transmembrane region" description="Helical" evidence="6">
    <location>
        <begin position="43"/>
        <end position="67"/>
    </location>
</feature>
<evidence type="ECO:0000256" key="3">
    <source>
        <dbReference type="ARBA" id="ARBA00022692"/>
    </source>
</evidence>
<dbReference type="Gene3D" id="1.10.3860.10">
    <property type="entry name" value="Sodium:dicarboxylate symporter"/>
    <property type="match status" value="1"/>
</dbReference>
<organism evidence="7 8">
    <name type="scientific">Carnobacterium antarcticum</name>
    <dbReference type="NCBI Taxonomy" id="2126436"/>
    <lineage>
        <taxon>Bacteria</taxon>
        <taxon>Bacillati</taxon>
        <taxon>Bacillota</taxon>
        <taxon>Bacilli</taxon>
        <taxon>Lactobacillales</taxon>
        <taxon>Carnobacteriaceae</taxon>
        <taxon>Carnobacterium</taxon>
    </lineage>
</organism>
<comment type="subcellular location">
    <subcellularLocation>
        <location evidence="1">Membrane</location>
        <topology evidence="1">Multi-pass membrane protein</topology>
    </subcellularLocation>
</comment>
<name>A0ABW4NL35_9LACT</name>
<keyword evidence="3 6" id="KW-0812">Transmembrane</keyword>
<evidence type="ECO:0000256" key="6">
    <source>
        <dbReference type="SAM" id="Phobius"/>
    </source>
</evidence>
<evidence type="ECO:0000256" key="1">
    <source>
        <dbReference type="ARBA" id="ARBA00004141"/>
    </source>
</evidence>